<comment type="caution">
    <text evidence="2">The sequence shown here is derived from an EMBL/GenBank/DDBJ whole genome shotgun (WGS) entry which is preliminary data.</text>
</comment>
<feature type="transmembrane region" description="Helical" evidence="1">
    <location>
        <begin position="152"/>
        <end position="173"/>
    </location>
</feature>
<feature type="transmembrane region" description="Helical" evidence="1">
    <location>
        <begin position="20"/>
        <end position="42"/>
    </location>
</feature>
<proteinExistence type="predicted"/>
<gene>
    <name evidence="2" type="ORF">ACETRX_15615</name>
</gene>
<sequence length="189" mass="19958">MEDDPRSAFSENRPHRIRGLLAAGVTTWMVLTGFSLLVPLLLGWARELAAGRGLSLPAYEAFTIVFLAVYVIPIAAVVCLVVGYPLWSLAGAAGMTRRRHALGFGAAAGGIIALLMLQSHSLAGFLIGFFLVPHLAMGAAFRLPDWLKGLSMPYIVLAFAFAGAVAGLTALCIGRRGAAGLRCLFCRSA</sequence>
<dbReference type="Proteomes" id="UP001595190">
    <property type="component" value="Unassembled WGS sequence"/>
</dbReference>
<name>A0ABV6ZFU7_9HYPH</name>
<dbReference type="EMBL" id="JBHGPK010000005">
    <property type="protein sequence ID" value="MFC2251055.1"/>
    <property type="molecule type" value="Genomic_DNA"/>
</dbReference>
<feature type="transmembrane region" description="Helical" evidence="1">
    <location>
        <begin position="101"/>
        <end position="132"/>
    </location>
</feature>
<evidence type="ECO:0000256" key="1">
    <source>
        <dbReference type="SAM" id="Phobius"/>
    </source>
</evidence>
<dbReference type="RefSeq" id="WP_394311439.1">
    <property type="nucleotide sequence ID" value="NZ_JBHGPK010000005.1"/>
</dbReference>
<feature type="transmembrane region" description="Helical" evidence="1">
    <location>
        <begin position="62"/>
        <end position="89"/>
    </location>
</feature>
<protein>
    <submittedName>
        <fullName evidence="2">Uncharacterized protein</fullName>
    </submittedName>
</protein>
<reference evidence="2 3" key="1">
    <citation type="submission" date="2024-09" db="EMBL/GenBank/DDBJ databases">
        <title>Description of Labrys sedimenti sp. nov., isolated from a diclofenac-degrading enrichment culture, and genome-based reclassification of Labrys portucalensis as a later heterotypic synonym of Labrys neptuniae.</title>
        <authorList>
            <person name="Tancsics A."/>
            <person name="Csepanyi A."/>
        </authorList>
    </citation>
    <scope>NUCLEOTIDE SEQUENCE [LARGE SCALE GENOMIC DNA]</scope>
    <source>
        <strain evidence="2 3">LMG 23412</strain>
    </source>
</reference>
<evidence type="ECO:0000313" key="2">
    <source>
        <dbReference type="EMBL" id="MFC2251055.1"/>
    </source>
</evidence>
<keyword evidence="1" id="KW-0812">Transmembrane</keyword>
<evidence type="ECO:0000313" key="3">
    <source>
        <dbReference type="Proteomes" id="UP001595190"/>
    </source>
</evidence>
<keyword evidence="1" id="KW-1133">Transmembrane helix</keyword>
<accession>A0ABV6ZFU7</accession>
<keyword evidence="1" id="KW-0472">Membrane</keyword>
<organism evidence="2 3">
    <name type="scientific">Labrys neptuniae</name>
    <dbReference type="NCBI Taxonomy" id="376174"/>
    <lineage>
        <taxon>Bacteria</taxon>
        <taxon>Pseudomonadati</taxon>
        <taxon>Pseudomonadota</taxon>
        <taxon>Alphaproteobacteria</taxon>
        <taxon>Hyphomicrobiales</taxon>
        <taxon>Xanthobacteraceae</taxon>
        <taxon>Labrys</taxon>
    </lineage>
</organism>